<sequence length="1067" mass="121448">MEAMAHHQQRRRRRSTASKELAHGNRKIYDPRRWHKRTNSGSEIGGQPPAGWVLIWAGRFKRWRRRWFVANPPGLLLHYKNSNQIGRHGCISLLGATVVPTPGKERQFKIMKGSMVYYLRTIRRDYRQPWLDAIHDSLRVFHDSLERAQGGAGGGTSLLPQHSVPSHKREDWEAQEKELKRRVRERLRDLEPTRKAFLDQLQTLQHSLSTISGVLGFADTPEVPQKSTTSALPALPRLPETNWRSNGLFMTEHEALDSDVPQQHNGSPATGDDRISSPEMGASNSRQNHSAPISPRTSQLHDNDPNSRSASRSFLKWKSDPDTLTLTDSTIDLSCIRSQKSVPVFETLIDKKFRGDRRRSLSFSMDDPDCFPQDMSCIGAECFPVRKRGGHGNASDTESSSKKQPVRFSSPLHQRKKNVESVYNFTPNSSQELDPSLMKKLEKDVFVQSKESEALLHGSASKTSGVSSHCSKEVRFGVGQLRAIDNGGSTGPGRNELFSQGPLHAAWNNMQDTYTEALKEEIYRVLELEAENAILQQAMRSLPQLQQDRAALYRLKERNKKQCECGRKNISEEEIEEDGEDTEEEIAIVHPDVGNEEYFEALEVLNHHEFAARSISPDEQGILAETADGNQEPPEEAETGDADFLSEVEGEEIDMPRIRLPAPRPLSRGFTVWTVLKNAVGRDLNHITMPATINEPLSVLQKCAEELQYRHLLEQAVQKENSLERLLLASAFACASYYGSIHRDAKPFNPLLGETYEYQDNRCWFLAEQVSHHPPILAFQSEDIGGGYQIYGEIEIKNKFWGRSIEVLCNGAVHLKIPKYEDHITWNRATLCIHNVLVGKAWIDNYGEVSVINHTTGDVGRIRFHKASSREQCRITGKMYDSKGVAHYTIFGNYMEAVYSCPESCTNFDINGPDVRLLWKAPEQIEDYRQQYCFTRYSLALNELTPKLSYALPPTDSRFRPDQRALEDGDLDKATPEKLRLEDKQRIARRVRKEQGVEWQTMWFTQRDPEVSEVKTIEEGNVEPSWVYKGTYWDAREKLDWENCPDIMDSSATSLLPVIKQAERDTV</sequence>
<dbReference type="PANTHER" id="PTHR10972:SF205">
    <property type="entry name" value="OXYSTEROL-BINDING PROTEIN 1"/>
    <property type="match status" value="1"/>
</dbReference>
<dbReference type="InterPro" id="IPR000648">
    <property type="entry name" value="Oxysterol-bd"/>
</dbReference>
<accession>A0A7I4BPV5</accession>
<dbReference type="GO" id="GO:0005829">
    <property type="term" value="C:cytosol"/>
    <property type="evidence" value="ECO:0000318"/>
    <property type="project" value="GO_Central"/>
</dbReference>
<name>A0A7I4BPV5_PHYPA</name>
<dbReference type="EnsemblPlants" id="Pp3c1_16820V3.6">
    <property type="protein sequence ID" value="Pp3c1_16820V3.6"/>
    <property type="gene ID" value="Pp3c1_16820"/>
</dbReference>
<feature type="domain" description="PH" evidence="8">
    <location>
        <begin position="46"/>
        <end position="139"/>
    </location>
</feature>
<keyword evidence="3" id="KW-0813">Transport</keyword>
<evidence type="ECO:0000313" key="9">
    <source>
        <dbReference type="EnsemblPlants" id="Pp3c1_16820V3.6"/>
    </source>
</evidence>
<dbReference type="Gene3D" id="2.40.160.120">
    <property type="match status" value="1"/>
</dbReference>
<gene>
    <name evidence="9" type="primary">LOC112284742</name>
</gene>
<feature type="region of interest" description="Disordered" evidence="7">
    <location>
        <begin position="220"/>
        <end position="240"/>
    </location>
</feature>
<feature type="region of interest" description="Disordered" evidence="7">
    <location>
        <begin position="150"/>
        <end position="176"/>
    </location>
</feature>
<feature type="compositionally biased region" description="Basic residues" evidence="7">
    <location>
        <begin position="7"/>
        <end position="16"/>
    </location>
</feature>
<feature type="region of interest" description="Disordered" evidence="7">
    <location>
        <begin position="257"/>
        <end position="314"/>
    </location>
</feature>
<protein>
    <recommendedName>
        <fullName evidence="8">PH domain-containing protein</fullName>
    </recommendedName>
</protein>
<evidence type="ECO:0000256" key="7">
    <source>
        <dbReference type="SAM" id="MobiDB-lite"/>
    </source>
</evidence>
<comment type="function">
    <text evidence="1">May be involved in the transport of sterols.</text>
</comment>
<feature type="region of interest" description="Disordered" evidence="7">
    <location>
        <begin position="1"/>
        <end position="43"/>
    </location>
</feature>
<dbReference type="InParanoid" id="A0A7I4BPV5"/>
<dbReference type="GO" id="GO:0120009">
    <property type="term" value="P:intermembrane lipid transfer"/>
    <property type="evidence" value="ECO:0007669"/>
    <property type="project" value="UniProtKB-ARBA"/>
</dbReference>
<dbReference type="SUPFAM" id="SSF50729">
    <property type="entry name" value="PH domain-like"/>
    <property type="match status" value="1"/>
</dbReference>
<dbReference type="GO" id="GO:0032934">
    <property type="term" value="F:sterol binding"/>
    <property type="evidence" value="ECO:0000318"/>
    <property type="project" value="GO_Central"/>
</dbReference>
<keyword evidence="10" id="KW-1185">Reference proteome</keyword>
<dbReference type="Gene3D" id="2.30.29.30">
    <property type="entry name" value="Pleckstrin-homology domain (PH domain)/Phosphotyrosine-binding domain (PTB)"/>
    <property type="match status" value="1"/>
</dbReference>
<reference evidence="9" key="3">
    <citation type="submission" date="2020-12" db="UniProtKB">
        <authorList>
            <consortium name="EnsemblPlants"/>
        </authorList>
    </citation>
    <scope>IDENTIFICATION</scope>
</reference>
<dbReference type="SUPFAM" id="SSF144000">
    <property type="entry name" value="Oxysterol-binding protein-like"/>
    <property type="match status" value="1"/>
</dbReference>
<dbReference type="PANTHER" id="PTHR10972">
    <property type="entry name" value="OXYSTEROL-BINDING PROTEIN-RELATED"/>
    <property type="match status" value="1"/>
</dbReference>
<dbReference type="AlphaFoldDB" id="A0A7I4BPV5"/>
<organism evidence="9 10">
    <name type="scientific">Physcomitrium patens</name>
    <name type="common">Spreading-leaved earth moss</name>
    <name type="synonym">Physcomitrella patens</name>
    <dbReference type="NCBI Taxonomy" id="3218"/>
    <lineage>
        <taxon>Eukaryota</taxon>
        <taxon>Viridiplantae</taxon>
        <taxon>Streptophyta</taxon>
        <taxon>Embryophyta</taxon>
        <taxon>Bryophyta</taxon>
        <taxon>Bryophytina</taxon>
        <taxon>Bryopsida</taxon>
        <taxon>Funariidae</taxon>
        <taxon>Funariales</taxon>
        <taxon>Funariaceae</taxon>
        <taxon>Physcomitrium</taxon>
    </lineage>
</organism>
<feature type="region of interest" description="Disordered" evidence="7">
    <location>
        <begin position="388"/>
        <end position="413"/>
    </location>
</feature>
<keyword evidence="5" id="KW-0445">Lipid transport</keyword>
<dbReference type="InterPro" id="IPR001849">
    <property type="entry name" value="PH_domain"/>
</dbReference>
<evidence type="ECO:0000256" key="4">
    <source>
        <dbReference type="ARBA" id="ARBA00022553"/>
    </source>
</evidence>
<feature type="compositionally biased region" description="Polar residues" evidence="7">
    <location>
        <begin position="282"/>
        <end position="298"/>
    </location>
</feature>
<dbReference type="Gene3D" id="3.30.70.3490">
    <property type="match status" value="1"/>
</dbReference>
<feature type="compositionally biased region" description="Basic and acidic residues" evidence="7">
    <location>
        <begin position="167"/>
        <end position="176"/>
    </location>
</feature>
<reference evidence="9 10" key="1">
    <citation type="journal article" date="2008" name="Science">
        <title>The Physcomitrella genome reveals evolutionary insights into the conquest of land by plants.</title>
        <authorList>
            <person name="Rensing S."/>
            <person name="Lang D."/>
            <person name="Zimmer A."/>
            <person name="Terry A."/>
            <person name="Salamov A."/>
            <person name="Shapiro H."/>
            <person name="Nishiyama T."/>
            <person name="Perroud P.-F."/>
            <person name="Lindquist E."/>
            <person name="Kamisugi Y."/>
            <person name="Tanahashi T."/>
            <person name="Sakakibara K."/>
            <person name="Fujita T."/>
            <person name="Oishi K."/>
            <person name="Shin-I T."/>
            <person name="Kuroki Y."/>
            <person name="Toyoda A."/>
            <person name="Suzuki Y."/>
            <person name="Hashimoto A."/>
            <person name="Yamaguchi K."/>
            <person name="Sugano A."/>
            <person name="Kohara Y."/>
            <person name="Fujiyama A."/>
            <person name="Anterola A."/>
            <person name="Aoki S."/>
            <person name="Ashton N."/>
            <person name="Barbazuk W.B."/>
            <person name="Barker E."/>
            <person name="Bennetzen J."/>
            <person name="Bezanilla M."/>
            <person name="Blankenship R."/>
            <person name="Cho S.H."/>
            <person name="Dutcher S."/>
            <person name="Estelle M."/>
            <person name="Fawcett J.A."/>
            <person name="Gundlach H."/>
            <person name="Hanada K."/>
            <person name="Heyl A."/>
            <person name="Hicks K.A."/>
            <person name="Hugh J."/>
            <person name="Lohr M."/>
            <person name="Mayer K."/>
            <person name="Melkozernov A."/>
            <person name="Murata T."/>
            <person name="Nelson D."/>
            <person name="Pils B."/>
            <person name="Prigge M."/>
            <person name="Reiss B."/>
            <person name="Renner T."/>
            <person name="Rombauts S."/>
            <person name="Rushton P."/>
            <person name="Sanderfoot A."/>
            <person name="Schween G."/>
            <person name="Shiu S.-H."/>
            <person name="Stueber K."/>
            <person name="Theodoulou F.L."/>
            <person name="Tu H."/>
            <person name="Van de Peer Y."/>
            <person name="Verrier P.J."/>
            <person name="Waters E."/>
            <person name="Wood A."/>
            <person name="Yang L."/>
            <person name="Cove D."/>
            <person name="Cuming A."/>
            <person name="Hasebe M."/>
            <person name="Lucas S."/>
            <person name="Mishler D.B."/>
            <person name="Reski R."/>
            <person name="Grigoriev I."/>
            <person name="Quatrano R.S."/>
            <person name="Boore J.L."/>
        </authorList>
    </citation>
    <scope>NUCLEOTIDE SEQUENCE [LARGE SCALE GENOMIC DNA]</scope>
    <source>
        <strain evidence="9 10">cv. Gransden 2004</strain>
    </source>
</reference>
<dbReference type="Gramene" id="Pp3c1_16820V3.6">
    <property type="protein sequence ID" value="Pp3c1_16820V3.6"/>
    <property type="gene ID" value="Pp3c1_16820"/>
</dbReference>
<evidence type="ECO:0000313" key="10">
    <source>
        <dbReference type="Proteomes" id="UP000006727"/>
    </source>
</evidence>
<dbReference type="InterPro" id="IPR037239">
    <property type="entry name" value="OSBP_sf"/>
</dbReference>
<dbReference type="EMBL" id="ABEU02000001">
    <property type="status" value="NOT_ANNOTATED_CDS"/>
    <property type="molecule type" value="Genomic_DNA"/>
</dbReference>
<evidence type="ECO:0000256" key="6">
    <source>
        <dbReference type="ARBA" id="ARBA00023121"/>
    </source>
</evidence>
<dbReference type="FunFam" id="3.30.70.3490:FF:000015">
    <property type="entry name" value="Oxysterol-binding protein"/>
    <property type="match status" value="1"/>
</dbReference>
<keyword evidence="6" id="KW-0446">Lipid-binding</keyword>
<reference evidence="9 10" key="2">
    <citation type="journal article" date="2018" name="Plant J.">
        <title>The Physcomitrella patens chromosome-scale assembly reveals moss genome structure and evolution.</title>
        <authorList>
            <person name="Lang D."/>
            <person name="Ullrich K.K."/>
            <person name="Murat F."/>
            <person name="Fuchs J."/>
            <person name="Jenkins J."/>
            <person name="Haas F.B."/>
            <person name="Piednoel M."/>
            <person name="Gundlach H."/>
            <person name="Van Bel M."/>
            <person name="Meyberg R."/>
            <person name="Vives C."/>
            <person name="Morata J."/>
            <person name="Symeonidi A."/>
            <person name="Hiss M."/>
            <person name="Muchero W."/>
            <person name="Kamisugi Y."/>
            <person name="Saleh O."/>
            <person name="Blanc G."/>
            <person name="Decker E.L."/>
            <person name="van Gessel N."/>
            <person name="Grimwood J."/>
            <person name="Hayes R.D."/>
            <person name="Graham S.W."/>
            <person name="Gunter L.E."/>
            <person name="McDaniel S.F."/>
            <person name="Hoernstein S.N.W."/>
            <person name="Larsson A."/>
            <person name="Li F.W."/>
            <person name="Perroud P.F."/>
            <person name="Phillips J."/>
            <person name="Ranjan P."/>
            <person name="Rokshar D.S."/>
            <person name="Rothfels C.J."/>
            <person name="Schneider L."/>
            <person name="Shu S."/>
            <person name="Stevenson D.W."/>
            <person name="Thummler F."/>
            <person name="Tillich M."/>
            <person name="Villarreal Aguilar J.C."/>
            <person name="Widiez T."/>
            <person name="Wong G.K."/>
            <person name="Wymore A."/>
            <person name="Zhang Y."/>
            <person name="Zimmer A.D."/>
            <person name="Quatrano R.S."/>
            <person name="Mayer K.F.X."/>
            <person name="Goodstein D."/>
            <person name="Casacuberta J.M."/>
            <person name="Vandepoele K."/>
            <person name="Reski R."/>
            <person name="Cuming A.C."/>
            <person name="Tuskan G.A."/>
            <person name="Maumus F."/>
            <person name="Salse J."/>
            <person name="Schmutz J."/>
            <person name="Rensing S.A."/>
        </authorList>
    </citation>
    <scope>NUCLEOTIDE SEQUENCE [LARGE SCALE GENOMIC DNA]</scope>
    <source>
        <strain evidence="9 10">cv. Gransden 2004</strain>
    </source>
</reference>
<dbReference type="InterPro" id="IPR011993">
    <property type="entry name" value="PH-like_dom_sf"/>
</dbReference>
<evidence type="ECO:0000256" key="3">
    <source>
        <dbReference type="ARBA" id="ARBA00022448"/>
    </source>
</evidence>
<feature type="compositionally biased region" description="Basic and acidic residues" evidence="7">
    <location>
        <begin position="20"/>
        <end position="32"/>
    </location>
</feature>
<evidence type="ECO:0000256" key="5">
    <source>
        <dbReference type="ARBA" id="ARBA00023055"/>
    </source>
</evidence>
<dbReference type="Proteomes" id="UP000006727">
    <property type="component" value="Chromosome 1"/>
</dbReference>
<dbReference type="Pfam" id="PF00169">
    <property type="entry name" value="PH"/>
    <property type="match status" value="1"/>
</dbReference>
<evidence type="ECO:0000256" key="1">
    <source>
        <dbReference type="ARBA" id="ARBA00003361"/>
    </source>
</evidence>
<dbReference type="GO" id="GO:0016020">
    <property type="term" value="C:membrane"/>
    <property type="evidence" value="ECO:0000318"/>
    <property type="project" value="GO_Central"/>
</dbReference>
<dbReference type="Pfam" id="PF01237">
    <property type="entry name" value="Oxysterol_BP"/>
    <property type="match status" value="1"/>
</dbReference>
<keyword evidence="4" id="KW-0597">Phosphoprotein</keyword>
<dbReference type="FunFam" id="2.40.160.120:FF:000001">
    <property type="entry name" value="Oxysterol-binding protein"/>
    <property type="match status" value="1"/>
</dbReference>
<evidence type="ECO:0000259" key="8">
    <source>
        <dbReference type="PROSITE" id="PS50003"/>
    </source>
</evidence>
<dbReference type="PROSITE" id="PS50003">
    <property type="entry name" value="PH_DOMAIN"/>
    <property type="match status" value="1"/>
</dbReference>
<proteinExistence type="inferred from homology"/>
<comment type="similarity">
    <text evidence="2">Belongs to the OSBP family.</text>
</comment>
<evidence type="ECO:0000256" key="2">
    <source>
        <dbReference type="ARBA" id="ARBA00008842"/>
    </source>
</evidence>